<comment type="caution">
    <text evidence="1">The sequence shown here is derived from an EMBL/GenBank/DDBJ whole genome shotgun (WGS) entry which is preliminary data.</text>
</comment>
<dbReference type="EMBL" id="JADEWU010000129">
    <property type="protein sequence ID" value="MBE9146821.1"/>
    <property type="molecule type" value="Genomic_DNA"/>
</dbReference>
<dbReference type="Proteomes" id="UP000640725">
    <property type="component" value="Unassembled WGS sequence"/>
</dbReference>
<evidence type="ECO:0000313" key="2">
    <source>
        <dbReference type="Proteomes" id="UP000640725"/>
    </source>
</evidence>
<proteinExistence type="predicted"/>
<dbReference type="RefSeq" id="WP_193872201.1">
    <property type="nucleotide sequence ID" value="NZ_JADEWU010000129.1"/>
</dbReference>
<gene>
    <name evidence="1" type="ORF">IQ236_26865</name>
</gene>
<keyword evidence="2" id="KW-1185">Reference proteome</keyword>
<accession>A0ABR9ULZ6</accession>
<protein>
    <submittedName>
        <fullName evidence="1">Uncharacterized protein</fullName>
    </submittedName>
</protein>
<reference evidence="1 2" key="1">
    <citation type="submission" date="2020-10" db="EMBL/GenBank/DDBJ databases">
        <authorList>
            <person name="Castelo-Branco R."/>
            <person name="Eusebio N."/>
            <person name="Adriana R."/>
            <person name="Vieira A."/>
            <person name="Brugerolle De Fraissinette N."/>
            <person name="Rezende De Castro R."/>
            <person name="Schneider M.P."/>
            <person name="Vasconcelos V."/>
            <person name="Leao P.N."/>
        </authorList>
    </citation>
    <scope>NUCLEOTIDE SEQUENCE [LARGE SCALE GENOMIC DNA]</scope>
    <source>
        <strain evidence="1 2">LEGE 06226</strain>
    </source>
</reference>
<organism evidence="1 2">
    <name type="scientific">Planktothrix mougeotii LEGE 06226</name>
    <dbReference type="NCBI Taxonomy" id="1828728"/>
    <lineage>
        <taxon>Bacteria</taxon>
        <taxon>Bacillati</taxon>
        <taxon>Cyanobacteriota</taxon>
        <taxon>Cyanophyceae</taxon>
        <taxon>Oscillatoriophycideae</taxon>
        <taxon>Oscillatoriales</taxon>
        <taxon>Microcoleaceae</taxon>
        <taxon>Planktothrix</taxon>
    </lineage>
</organism>
<evidence type="ECO:0000313" key="1">
    <source>
        <dbReference type="EMBL" id="MBE9146821.1"/>
    </source>
</evidence>
<name>A0ABR9ULZ6_9CYAN</name>
<sequence length="275" mass="31023">MAGSINRIEQDIATLEEAIAKLAQEFHQGYEAYLMALGQGVRQQLILASYYLCTQTYPEAFLKLSVSERQKLQQGLRNLAKQMQKALCQSLQMPAPVEVPGLELRAEEAEGKLELETDFEISPIRKPLTPERLSAWQERIETGIIQLLKLLSKDANLLLQRSGLLPQKLPEAVLEVASKAEASSDGIAGPPNLLQIMIETEDDEDSQTSMVTKLTAIHLRLGEIEFADAHVMARRHQLRHLSGQLSGLRREYHKKLRERAIVQAESAWRASWYED</sequence>